<dbReference type="InterPro" id="IPR027492">
    <property type="entry name" value="RNA_MTrfase_RlmN"/>
</dbReference>
<comment type="caution">
    <text evidence="14">Lacks conserved residue(s) required for the propagation of feature annotation.</text>
</comment>
<dbReference type="HOGENOM" id="CLU_029101_2_0_7"/>
<keyword evidence="4 14" id="KW-0963">Cytoplasm</keyword>
<dbReference type="GO" id="GO:0005737">
    <property type="term" value="C:cytoplasm"/>
    <property type="evidence" value="ECO:0007669"/>
    <property type="project" value="UniProtKB-SubCell"/>
</dbReference>
<dbReference type="GO" id="GO:0019843">
    <property type="term" value="F:rRNA binding"/>
    <property type="evidence" value="ECO:0007669"/>
    <property type="project" value="UniProtKB-UniRule"/>
</dbReference>
<dbReference type="SFLD" id="SFLDG01062">
    <property type="entry name" value="methyltransferase_(Class_A)"/>
    <property type="match status" value="1"/>
</dbReference>
<evidence type="ECO:0000256" key="4">
    <source>
        <dbReference type="ARBA" id="ARBA00022490"/>
    </source>
</evidence>
<comment type="cofactor">
    <cofactor evidence="14">
        <name>[4Fe-4S] cluster</name>
        <dbReference type="ChEBI" id="CHEBI:49883"/>
    </cofactor>
    <text evidence="14">Binds 1 [4Fe-4S] cluster. The cluster is coordinated with 3 cysteines and an exchangeable S-adenosyl-L-methionine.</text>
</comment>
<dbReference type="OrthoDB" id="9793973at2"/>
<feature type="active site" description="S-methylcysteine intermediate" evidence="14">
    <location>
        <position position="334"/>
    </location>
</feature>
<dbReference type="PANTHER" id="PTHR30544">
    <property type="entry name" value="23S RRNA METHYLTRANSFERASE"/>
    <property type="match status" value="1"/>
</dbReference>
<keyword evidence="7 14" id="KW-0808">Transferase</keyword>
<name>F2LTL1_HIPMA</name>
<dbReference type="PANTHER" id="PTHR30544:SF5">
    <property type="entry name" value="RADICAL SAM CORE DOMAIN-CONTAINING PROTEIN"/>
    <property type="match status" value="1"/>
</dbReference>
<feature type="binding site" evidence="14">
    <location>
        <position position="115"/>
    </location>
    <ligand>
        <name>[4Fe-4S] cluster</name>
        <dbReference type="ChEBI" id="CHEBI:49883"/>
        <note>4Fe-4S-S-AdoMet</note>
    </ligand>
</feature>
<dbReference type="InterPro" id="IPR013785">
    <property type="entry name" value="Aldolase_TIM"/>
</dbReference>
<evidence type="ECO:0000256" key="8">
    <source>
        <dbReference type="ARBA" id="ARBA00022691"/>
    </source>
</evidence>
<dbReference type="Gene3D" id="3.20.20.70">
    <property type="entry name" value="Aldolase class I"/>
    <property type="match status" value="1"/>
</dbReference>
<evidence type="ECO:0000256" key="13">
    <source>
        <dbReference type="ARBA" id="ARBA00023157"/>
    </source>
</evidence>
<dbReference type="Pfam" id="PF21016">
    <property type="entry name" value="RlmN_N"/>
    <property type="match status" value="1"/>
</dbReference>
<dbReference type="GO" id="GO:0046872">
    <property type="term" value="F:metal ion binding"/>
    <property type="evidence" value="ECO:0007669"/>
    <property type="project" value="UniProtKB-KW"/>
</dbReference>
<comment type="function">
    <text evidence="14">Specifically methylates position 2 of adenine 2503 in 23S rRNA and position 2 of adenine 37 in tRNAs.</text>
</comment>
<keyword evidence="12 14" id="KW-0411">Iron-sulfur</keyword>
<feature type="binding site" evidence="14">
    <location>
        <begin position="213"/>
        <end position="215"/>
    </location>
    <ligand>
        <name>S-adenosyl-L-methionine</name>
        <dbReference type="ChEBI" id="CHEBI:59789"/>
    </ligand>
</feature>
<keyword evidence="3 14" id="KW-0004">4Fe-4S</keyword>
<dbReference type="Gene3D" id="1.10.150.530">
    <property type="match status" value="1"/>
</dbReference>
<dbReference type="KEGG" id="hmr:Hipma_0359"/>
<evidence type="ECO:0000256" key="14">
    <source>
        <dbReference type="HAMAP-Rule" id="MF_01849"/>
    </source>
</evidence>
<dbReference type="AlphaFoldDB" id="F2LTL1"/>
<feature type="binding site" evidence="14">
    <location>
        <position position="118"/>
    </location>
    <ligand>
        <name>[4Fe-4S] cluster</name>
        <dbReference type="ChEBI" id="CHEBI:49883"/>
        <note>4Fe-4S-S-AdoMet</note>
    </ligand>
</feature>
<dbReference type="eggNOG" id="COG0820">
    <property type="taxonomic scope" value="Bacteria"/>
</dbReference>
<feature type="binding site" evidence="14">
    <location>
        <begin position="158"/>
        <end position="159"/>
    </location>
    <ligand>
        <name>S-adenosyl-L-methionine</name>
        <dbReference type="ChEBI" id="CHEBI:59789"/>
    </ligand>
</feature>
<keyword evidence="9 14" id="KW-0819">tRNA processing</keyword>
<dbReference type="InterPro" id="IPR058240">
    <property type="entry name" value="rSAM_sf"/>
</dbReference>
<evidence type="ECO:0000313" key="16">
    <source>
        <dbReference type="EMBL" id="AEA33336.1"/>
    </source>
</evidence>
<sequence>MIDIMSLEYDELKSILIGLGYEKYRAEQIFSFLYKQRIEGFDDITVLKKEVRRQLKEQFFIYKIEEKTSYAADDGTKKYLFKLNDGMLIESVLIPMEANRFTICVSTQAGCRMGCKFCATGRMGFKRNLSTSEIVSQVVYILKVNNLKTANVVYMGMGEPLDNYENTVKSIKILSDDRGLSISKRRITLSTAGITPGVNKLKKDLPNINMALSLHSIISKKRSMIMPINDTYPIDEVLNELKDFPMPRRKRITFEYVMIKGINDTKDDLKALLKVMSNFKCKLNIIPLNKHDLLGTKFEPTPMDRIEEFADYLRNKGMFVTIRKSKGSSINAACGMLATKAS</sequence>
<comment type="catalytic activity">
    <reaction evidence="14">
        <text>adenosine(37) in tRNA + 2 reduced [2Fe-2S]-[ferredoxin] + 2 S-adenosyl-L-methionine = 2-methyladenosine(37) in tRNA + 5'-deoxyadenosine + L-methionine + 2 oxidized [2Fe-2S]-[ferredoxin] + S-adenosyl-L-homocysteine</text>
        <dbReference type="Rhea" id="RHEA:43332"/>
        <dbReference type="Rhea" id="RHEA-COMP:10000"/>
        <dbReference type="Rhea" id="RHEA-COMP:10001"/>
        <dbReference type="Rhea" id="RHEA-COMP:10162"/>
        <dbReference type="Rhea" id="RHEA-COMP:10485"/>
        <dbReference type="ChEBI" id="CHEBI:17319"/>
        <dbReference type="ChEBI" id="CHEBI:33737"/>
        <dbReference type="ChEBI" id="CHEBI:33738"/>
        <dbReference type="ChEBI" id="CHEBI:57844"/>
        <dbReference type="ChEBI" id="CHEBI:57856"/>
        <dbReference type="ChEBI" id="CHEBI:59789"/>
        <dbReference type="ChEBI" id="CHEBI:74411"/>
        <dbReference type="ChEBI" id="CHEBI:74497"/>
        <dbReference type="EC" id="2.1.1.192"/>
    </reaction>
</comment>
<dbReference type="EMBL" id="CP002606">
    <property type="protein sequence ID" value="AEA33336.1"/>
    <property type="molecule type" value="Genomic_DNA"/>
</dbReference>
<reference evidence="17" key="2">
    <citation type="submission" date="2011-03" db="EMBL/GenBank/DDBJ databases">
        <title>The complete genome of Hippea maritima DSM 10411.</title>
        <authorList>
            <consortium name="US DOE Joint Genome Institute (JGI-PGF)"/>
            <person name="Lucas S."/>
            <person name="Copeland A."/>
            <person name="Lapidus A."/>
            <person name="Bruce D."/>
            <person name="Goodwin L."/>
            <person name="Pitluck S."/>
            <person name="Peters L."/>
            <person name="Kyrpides N."/>
            <person name="Mavromatis K."/>
            <person name="Pagani I."/>
            <person name="Ivanova N."/>
            <person name="Mikhailova N."/>
            <person name="Lu M."/>
            <person name="Detter J.C."/>
            <person name="Tapia R."/>
            <person name="Han C."/>
            <person name="Land M."/>
            <person name="Hauser L."/>
            <person name="Markowitz V."/>
            <person name="Cheng J.-F."/>
            <person name="Hugenholtz P."/>
            <person name="Woyke T."/>
            <person name="Wu D."/>
            <person name="Spring S."/>
            <person name="Schroeder M."/>
            <person name="Brambilla E."/>
            <person name="Klenk H.-P."/>
            <person name="Eisen J.A."/>
        </authorList>
    </citation>
    <scope>NUCLEOTIDE SEQUENCE [LARGE SCALE GENOMIC DNA]</scope>
    <source>
        <strain evidence="17">ATCC 700847 / DSM 10411 / MH2</strain>
    </source>
</reference>
<dbReference type="FunCoup" id="F2LTL1">
    <property type="interactions" value="455"/>
</dbReference>
<feature type="binding site" evidence="14">
    <location>
        <position position="111"/>
    </location>
    <ligand>
        <name>[4Fe-4S] cluster</name>
        <dbReference type="ChEBI" id="CHEBI:49883"/>
        <note>4Fe-4S-S-AdoMet</note>
    </ligand>
</feature>
<evidence type="ECO:0000256" key="7">
    <source>
        <dbReference type="ARBA" id="ARBA00022679"/>
    </source>
</evidence>
<feature type="domain" description="Radical SAM core" evidence="15">
    <location>
        <begin position="97"/>
        <end position="329"/>
    </location>
</feature>
<dbReference type="InterPro" id="IPR004383">
    <property type="entry name" value="rRNA_lsu_MTrfase_RlmN/Cfr"/>
</dbReference>
<evidence type="ECO:0000256" key="6">
    <source>
        <dbReference type="ARBA" id="ARBA00022603"/>
    </source>
</evidence>
<organism evidence="16 17">
    <name type="scientific">Hippea maritima (strain ATCC 700847 / DSM 10411 / MH2)</name>
    <dbReference type="NCBI Taxonomy" id="760142"/>
    <lineage>
        <taxon>Bacteria</taxon>
        <taxon>Pseudomonadati</taxon>
        <taxon>Campylobacterota</taxon>
        <taxon>Desulfurellia</taxon>
        <taxon>Desulfurellales</taxon>
        <taxon>Hippeaceae</taxon>
        <taxon>Hippea</taxon>
    </lineage>
</organism>
<dbReference type="GO" id="GO:0070040">
    <property type="term" value="F:rRNA (adenine(2503)-C2-)-methyltransferase activity"/>
    <property type="evidence" value="ECO:0007669"/>
    <property type="project" value="UniProtKB-UniRule"/>
</dbReference>
<proteinExistence type="inferred from homology"/>
<evidence type="ECO:0000256" key="1">
    <source>
        <dbReference type="ARBA" id="ARBA00004496"/>
    </source>
</evidence>
<dbReference type="InParanoid" id="F2LTL1"/>
<feature type="active site" description="Proton acceptor" evidence="14">
    <location>
        <position position="90"/>
    </location>
</feature>
<comment type="subcellular location">
    <subcellularLocation>
        <location evidence="1 14">Cytoplasm</location>
    </subcellularLocation>
</comment>
<dbReference type="SFLD" id="SFLDF00275">
    <property type="entry name" value="adenosine_C2_methyltransferase"/>
    <property type="match status" value="1"/>
</dbReference>
<evidence type="ECO:0000256" key="12">
    <source>
        <dbReference type="ARBA" id="ARBA00023014"/>
    </source>
</evidence>
<dbReference type="GO" id="GO:0051539">
    <property type="term" value="F:4 iron, 4 sulfur cluster binding"/>
    <property type="evidence" value="ECO:0007669"/>
    <property type="project" value="UniProtKB-UniRule"/>
</dbReference>
<accession>F2LTL1</accession>
<dbReference type="PIRSF" id="PIRSF006004">
    <property type="entry name" value="CHP00048"/>
    <property type="match status" value="1"/>
</dbReference>
<dbReference type="SFLD" id="SFLDS00029">
    <property type="entry name" value="Radical_SAM"/>
    <property type="match status" value="1"/>
</dbReference>
<keyword evidence="17" id="KW-1185">Reference proteome</keyword>
<dbReference type="InterPro" id="IPR048641">
    <property type="entry name" value="RlmN_N"/>
</dbReference>
<evidence type="ECO:0000256" key="9">
    <source>
        <dbReference type="ARBA" id="ARBA00022694"/>
    </source>
</evidence>
<dbReference type="GO" id="GO:0000049">
    <property type="term" value="F:tRNA binding"/>
    <property type="evidence" value="ECO:0007669"/>
    <property type="project" value="UniProtKB-UniRule"/>
</dbReference>
<dbReference type="NCBIfam" id="TIGR00048">
    <property type="entry name" value="rRNA_mod_RlmN"/>
    <property type="match status" value="1"/>
</dbReference>
<dbReference type="SUPFAM" id="SSF102114">
    <property type="entry name" value="Radical SAM enzymes"/>
    <property type="match status" value="1"/>
</dbReference>
<keyword evidence="5 14" id="KW-0698">rRNA processing</keyword>
<dbReference type="PROSITE" id="PS51918">
    <property type="entry name" value="RADICAL_SAM"/>
    <property type="match status" value="1"/>
</dbReference>
<gene>
    <name evidence="14" type="primary">rlmN</name>
    <name evidence="16" type="ordered locus">Hipma_0359</name>
</gene>
<dbReference type="CDD" id="cd01335">
    <property type="entry name" value="Radical_SAM"/>
    <property type="match status" value="1"/>
</dbReference>
<keyword evidence="8 14" id="KW-0949">S-adenosyl-L-methionine</keyword>
<reference evidence="16 17" key="1">
    <citation type="journal article" date="2011" name="Stand. Genomic Sci.">
        <title>Complete genome sequence of the thermophilic sulfur-reducer Hippea maritima type strain (MH(2)).</title>
        <authorList>
            <person name="Huntemann M."/>
            <person name="Lu M."/>
            <person name="Nolan M."/>
            <person name="Lapidus A."/>
            <person name="Lucas S."/>
            <person name="Hammon N."/>
            <person name="Deshpande S."/>
            <person name="Cheng J.F."/>
            <person name="Tapia R."/>
            <person name="Han C."/>
            <person name="Goodwin L."/>
            <person name="Pitluck S."/>
            <person name="Liolios K."/>
            <person name="Pagani I."/>
            <person name="Ivanova N."/>
            <person name="Ovchinikova G."/>
            <person name="Pati A."/>
            <person name="Chen A."/>
            <person name="Palaniappan K."/>
            <person name="Land M."/>
            <person name="Hauser L."/>
            <person name="Jeffries C.D."/>
            <person name="Detter J.C."/>
            <person name="Brambilla E.M."/>
            <person name="Rohde M."/>
            <person name="Spring S."/>
            <person name="Goker M."/>
            <person name="Woyke T."/>
            <person name="Bristow J."/>
            <person name="Eisen J.A."/>
            <person name="Markowitz V."/>
            <person name="Hugenholtz P."/>
            <person name="Kyrpides N.C."/>
            <person name="Klenk H.P."/>
            <person name="Mavromatis K."/>
        </authorList>
    </citation>
    <scope>NUCLEOTIDE SEQUENCE [LARGE SCALE GENOMIC DNA]</scope>
    <source>
        <strain evidence="17">ATCC 700847 / DSM 10411 / MH2</strain>
    </source>
</reference>
<dbReference type="RefSeq" id="WP_013681380.1">
    <property type="nucleotide sequence ID" value="NC_015318.1"/>
</dbReference>
<feature type="binding site" evidence="14">
    <location>
        <position position="289"/>
    </location>
    <ligand>
        <name>S-adenosyl-L-methionine</name>
        <dbReference type="ChEBI" id="CHEBI:59789"/>
    </ligand>
</feature>
<comment type="miscellaneous">
    <text evidence="14">Reaction proceeds by a ping-pong mechanism involving intermediate methylation of a conserved cysteine residue.</text>
</comment>
<keyword evidence="11 14" id="KW-0408">Iron</keyword>
<dbReference type="InterPro" id="IPR040072">
    <property type="entry name" value="Methyltransferase_A"/>
</dbReference>
<evidence type="ECO:0000259" key="15">
    <source>
        <dbReference type="PROSITE" id="PS51918"/>
    </source>
</evidence>
<evidence type="ECO:0000313" key="17">
    <source>
        <dbReference type="Proteomes" id="UP000008139"/>
    </source>
</evidence>
<evidence type="ECO:0000256" key="5">
    <source>
        <dbReference type="ARBA" id="ARBA00022552"/>
    </source>
</evidence>
<dbReference type="STRING" id="760142.Hipma_0359"/>
<dbReference type="GO" id="GO:0070475">
    <property type="term" value="P:rRNA base methylation"/>
    <property type="evidence" value="ECO:0007669"/>
    <property type="project" value="UniProtKB-UniRule"/>
</dbReference>
<feature type="binding site" evidence="14">
    <location>
        <position position="190"/>
    </location>
    <ligand>
        <name>S-adenosyl-L-methionine</name>
        <dbReference type="ChEBI" id="CHEBI:59789"/>
    </ligand>
</feature>
<comment type="similarity">
    <text evidence="2 14">Belongs to the radical SAM superfamily. RlmN family.</text>
</comment>
<evidence type="ECO:0000256" key="11">
    <source>
        <dbReference type="ARBA" id="ARBA00023004"/>
    </source>
</evidence>
<dbReference type="FunFam" id="3.20.20.70:FF:000014">
    <property type="entry name" value="Probable dual-specificity RNA methyltransferase RlmN"/>
    <property type="match status" value="1"/>
</dbReference>
<keyword evidence="13 14" id="KW-1015">Disulfide bond</keyword>
<dbReference type="HAMAP" id="MF_01849">
    <property type="entry name" value="RNA_methyltr_RlmN"/>
    <property type="match status" value="1"/>
</dbReference>
<evidence type="ECO:0000256" key="10">
    <source>
        <dbReference type="ARBA" id="ARBA00022723"/>
    </source>
</evidence>
<comment type="catalytic activity">
    <reaction evidence="14">
        <text>adenosine(2503) in 23S rRNA + 2 reduced [2Fe-2S]-[ferredoxin] + 2 S-adenosyl-L-methionine = 2-methyladenosine(2503) in 23S rRNA + 5'-deoxyadenosine + L-methionine + 2 oxidized [2Fe-2S]-[ferredoxin] + S-adenosyl-L-homocysteine</text>
        <dbReference type="Rhea" id="RHEA:42916"/>
        <dbReference type="Rhea" id="RHEA-COMP:10000"/>
        <dbReference type="Rhea" id="RHEA-COMP:10001"/>
        <dbReference type="Rhea" id="RHEA-COMP:10152"/>
        <dbReference type="Rhea" id="RHEA-COMP:10282"/>
        <dbReference type="ChEBI" id="CHEBI:17319"/>
        <dbReference type="ChEBI" id="CHEBI:33737"/>
        <dbReference type="ChEBI" id="CHEBI:33738"/>
        <dbReference type="ChEBI" id="CHEBI:57844"/>
        <dbReference type="ChEBI" id="CHEBI:57856"/>
        <dbReference type="ChEBI" id="CHEBI:59789"/>
        <dbReference type="ChEBI" id="CHEBI:74411"/>
        <dbReference type="ChEBI" id="CHEBI:74497"/>
        <dbReference type="EC" id="2.1.1.192"/>
    </reaction>
</comment>
<protein>
    <recommendedName>
        <fullName evidence="14">Probable dual-specificity RNA methyltransferase RlmN</fullName>
        <ecNumber evidence="14">2.1.1.192</ecNumber>
    </recommendedName>
    <alternativeName>
        <fullName evidence="14">23S rRNA (adenine(2503)-C(2))-methyltransferase</fullName>
    </alternativeName>
    <alternativeName>
        <fullName evidence="14">23S rRNA m2A2503 methyltransferase</fullName>
    </alternativeName>
    <alternativeName>
        <fullName evidence="14">Ribosomal RNA large subunit methyltransferase N</fullName>
    </alternativeName>
    <alternativeName>
        <fullName evidence="14">tRNA (adenine(37)-C(2))-methyltransferase</fullName>
    </alternativeName>
    <alternativeName>
        <fullName evidence="14">tRNA m2A37 methyltransferase</fullName>
    </alternativeName>
</protein>
<dbReference type="EC" id="2.1.1.192" evidence="14"/>
<dbReference type="GO" id="GO:0002935">
    <property type="term" value="F:tRNA (adenine(37)-C2)-methyltransferase activity"/>
    <property type="evidence" value="ECO:0007669"/>
    <property type="project" value="UniProtKB-UniRule"/>
</dbReference>
<dbReference type="Proteomes" id="UP000008139">
    <property type="component" value="Chromosome"/>
</dbReference>
<dbReference type="Pfam" id="PF04055">
    <property type="entry name" value="Radical_SAM"/>
    <property type="match status" value="1"/>
</dbReference>
<evidence type="ECO:0000256" key="2">
    <source>
        <dbReference type="ARBA" id="ARBA00007544"/>
    </source>
</evidence>
<dbReference type="GO" id="GO:0030488">
    <property type="term" value="P:tRNA methylation"/>
    <property type="evidence" value="ECO:0007669"/>
    <property type="project" value="UniProtKB-UniRule"/>
</dbReference>
<evidence type="ECO:0000256" key="3">
    <source>
        <dbReference type="ARBA" id="ARBA00022485"/>
    </source>
</evidence>
<keyword evidence="10 14" id="KW-0479">Metal-binding</keyword>
<dbReference type="InterPro" id="IPR007197">
    <property type="entry name" value="rSAM"/>
</dbReference>
<keyword evidence="6 14" id="KW-0489">Methyltransferase</keyword>